<dbReference type="Proteomes" id="UP000000390">
    <property type="component" value="Chromosome"/>
</dbReference>
<evidence type="ECO:0000256" key="1">
    <source>
        <dbReference type="SAM" id="Phobius"/>
    </source>
</evidence>
<dbReference type="KEGG" id="hje:HacjB3_10265"/>
<feature type="transmembrane region" description="Helical" evidence="1">
    <location>
        <begin position="134"/>
        <end position="158"/>
    </location>
</feature>
<organism evidence="2 4">
    <name type="scientific">Halalkalicoccus jeotgali (strain DSM 18796 / CECT 7217 / JCM 14584 / KCTC 4019 / B3)</name>
    <dbReference type="NCBI Taxonomy" id="795797"/>
    <lineage>
        <taxon>Archaea</taxon>
        <taxon>Methanobacteriati</taxon>
        <taxon>Methanobacteriota</taxon>
        <taxon>Stenosarchaea group</taxon>
        <taxon>Halobacteria</taxon>
        <taxon>Halobacteriales</taxon>
        <taxon>Halococcaceae</taxon>
        <taxon>Halalkalicoccus</taxon>
    </lineage>
</organism>
<protein>
    <recommendedName>
        <fullName evidence="6">DoxX family protein</fullName>
    </recommendedName>
</protein>
<evidence type="ECO:0000313" key="5">
    <source>
        <dbReference type="Proteomes" id="UP000011645"/>
    </source>
</evidence>
<dbReference type="OrthoDB" id="195751at2157"/>
<accession>D8J444</accession>
<feature type="transmembrane region" description="Helical" evidence="1">
    <location>
        <begin position="32"/>
        <end position="55"/>
    </location>
</feature>
<feature type="transmembrane region" description="Helical" evidence="1">
    <location>
        <begin position="75"/>
        <end position="98"/>
    </location>
</feature>
<reference evidence="2 4" key="1">
    <citation type="journal article" date="2010" name="J. Bacteriol.">
        <title>Complete genome sequence of Halalkalicoccus jeotgali B3(T), an extremely halophilic archaeon.</title>
        <authorList>
            <person name="Roh S.W."/>
            <person name="Nam Y.D."/>
            <person name="Nam S.H."/>
            <person name="Choi S.H."/>
            <person name="Park H.S."/>
            <person name="Bae J.W."/>
        </authorList>
    </citation>
    <scope>NUCLEOTIDE SEQUENCE [LARGE SCALE GENOMIC DNA]</scope>
    <source>
        <strain evidence="2">B3</strain>
        <strain evidence="4">DSM 18796 / CECT 7217 / JCM 14584 / KCTC 4019 / B3</strain>
    </source>
</reference>
<evidence type="ECO:0008006" key="6">
    <source>
        <dbReference type="Google" id="ProtNLM"/>
    </source>
</evidence>
<gene>
    <name evidence="2" type="ordered locus">HacjB3_10265</name>
    <name evidence="3" type="ORF">C497_12402</name>
</gene>
<dbReference type="EMBL" id="AOHV01000030">
    <property type="protein sequence ID" value="ELY36155.1"/>
    <property type="molecule type" value="Genomic_DNA"/>
</dbReference>
<dbReference type="HOGENOM" id="CLU_115323_0_0_2"/>
<sequence length="166" mass="18454">MSADVNSDQPTDAGLSFVGSIQRKLRGADRLLETWFAAHGVSFLRYALAMVFFWFGIVKPFGVSPANPVVETGIFFLPFDIFFPVLGWWEALVGVGLLFNRTLRFAVYLMVFQMLGTMIPLFSAPGMTFSQFPFIPTAIGAYIIKNWVLLSSGLVVLAKVDLEDDQ</sequence>
<dbReference type="PATRIC" id="fig|795797.18.peg.2048"/>
<dbReference type="RefSeq" id="WP_008417050.1">
    <property type="nucleotide sequence ID" value="NC_014297.1"/>
</dbReference>
<evidence type="ECO:0000313" key="3">
    <source>
        <dbReference type="EMBL" id="ELY36155.1"/>
    </source>
</evidence>
<feature type="transmembrane region" description="Helical" evidence="1">
    <location>
        <begin position="105"/>
        <end position="122"/>
    </location>
</feature>
<dbReference type="eggNOG" id="arCOG11504">
    <property type="taxonomic scope" value="Archaea"/>
</dbReference>
<keyword evidence="5" id="KW-1185">Reference proteome</keyword>
<reference evidence="3 5" key="2">
    <citation type="journal article" date="2014" name="PLoS Genet.">
        <title>Phylogenetically driven sequencing of extremely halophilic archaea reveals strategies for static and dynamic osmo-response.</title>
        <authorList>
            <person name="Becker E.A."/>
            <person name="Seitzer P.M."/>
            <person name="Tritt A."/>
            <person name="Larsen D."/>
            <person name="Krusor M."/>
            <person name="Yao A.I."/>
            <person name="Wu D."/>
            <person name="Madern D."/>
            <person name="Eisen J.A."/>
            <person name="Darling A.E."/>
            <person name="Facciotti M.T."/>
        </authorList>
    </citation>
    <scope>NUCLEOTIDE SEQUENCE [LARGE SCALE GENOMIC DNA]</scope>
    <source>
        <strain evidence="3">B3</strain>
        <strain evidence="5">DSM 18796 / CECT 7217 / JCM 14584 / KCTC 4019 / B3</strain>
    </source>
</reference>
<dbReference type="AlphaFoldDB" id="D8J444"/>
<dbReference type="EMBL" id="CP002062">
    <property type="protein sequence ID" value="ADJ15436.1"/>
    <property type="molecule type" value="Genomic_DNA"/>
</dbReference>
<proteinExistence type="predicted"/>
<keyword evidence="1" id="KW-0812">Transmembrane</keyword>
<keyword evidence="1" id="KW-0472">Membrane</keyword>
<evidence type="ECO:0000313" key="4">
    <source>
        <dbReference type="Proteomes" id="UP000000390"/>
    </source>
</evidence>
<dbReference type="GeneID" id="9419863"/>
<dbReference type="Proteomes" id="UP000011645">
    <property type="component" value="Unassembled WGS sequence"/>
</dbReference>
<name>D8J444_HALJB</name>
<keyword evidence="1" id="KW-1133">Transmembrane helix</keyword>
<dbReference type="STRING" id="795797.HacjB3_10265"/>
<evidence type="ECO:0000313" key="2">
    <source>
        <dbReference type="EMBL" id="ADJ15436.1"/>
    </source>
</evidence>